<dbReference type="EMBL" id="MFGA01000023">
    <property type="protein sequence ID" value="OGF20583.1"/>
    <property type="molecule type" value="Genomic_DNA"/>
</dbReference>
<keyword evidence="3" id="KW-0812">Transmembrane</keyword>
<evidence type="ECO:0000313" key="5">
    <source>
        <dbReference type="EMBL" id="OGF20583.1"/>
    </source>
</evidence>
<dbReference type="InterPro" id="IPR027304">
    <property type="entry name" value="Trigger_fact/SurA_dom_sf"/>
</dbReference>
<evidence type="ECO:0000259" key="4">
    <source>
        <dbReference type="PROSITE" id="PS50198"/>
    </source>
</evidence>
<dbReference type="InterPro" id="IPR023058">
    <property type="entry name" value="PPIase_PpiC_CS"/>
</dbReference>
<sequence length="331" mass="37533">MDLSKKMDNEEDDIDTDSINLDIGESGEGEEKKNKPQLKKFFGGLIVGVLAIIVLTLVFFGFGLYYFKWNNSLISGVVKIVPYPVAFVNNHMIRFSEYEDDMLTLKNFIKHQGGEETSGLEKSVLDRLIQNEVADQLAKKYSIVVNEKDLEDEIQKIIAQEGSKEKVEQVLDEQYGWGIEKFKEKVLRPFLLQDRLQKAIAGDENLNKEVKGRAEEVLAKVKSGEKTFEELAKEYSEDGSASEGGDLGLFGKGEMVQEFEDASFALGKGETSELVLSKYGYHIIKVEDIVKNDKGEVEKVQARHILIKTKTFDQILEEEIEKAKVWELVKF</sequence>
<accession>A0A1F5S2D0</accession>
<dbReference type="Proteomes" id="UP000177407">
    <property type="component" value="Unassembled WGS sequence"/>
</dbReference>
<dbReference type="Gene3D" id="3.10.50.40">
    <property type="match status" value="1"/>
</dbReference>
<dbReference type="Pfam" id="PF13624">
    <property type="entry name" value="SurA_N_3"/>
    <property type="match status" value="1"/>
</dbReference>
<comment type="caution">
    <text evidence="5">The sequence shown here is derived from an EMBL/GenBank/DDBJ whole genome shotgun (WGS) entry which is preliminary data.</text>
</comment>
<feature type="transmembrane region" description="Helical" evidence="3">
    <location>
        <begin position="41"/>
        <end position="67"/>
    </location>
</feature>
<dbReference type="InterPro" id="IPR050245">
    <property type="entry name" value="PrsA_foldase"/>
</dbReference>
<feature type="region of interest" description="Disordered" evidence="2">
    <location>
        <begin position="1"/>
        <end position="31"/>
    </location>
</feature>
<feature type="domain" description="PpiC" evidence="4">
    <location>
        <begin position="200"/>
        <end position="288"/>
    </location>
</feature>
<dbReference type="SUPFAM" id="SSF109998">
    <property type="entry name" value="Triger factor/SurA peptide-binding domain-like"/>
    <property type="match status" value="1"/>
</dbReference>
<dbReference type="PANTHER" id="PTHR47245:SF2">
    <property type="entry name" value="PEPTIDYL-PROLYL CIS-TRANS ISOMERASE HP_0175-RELATED"/>
    <property type="match status" value="1"/>
</dbReference>
<keyword evidence="1" id="KW-0413">Isomerase</keyword>
<protein>
    <recommendedName>
        <fullName evidence="4">PpiC domain-containing protein</fullName>
    </recommendedName>
</protein>
<dbReference type="Pfam" id="PF00639">
    <property type="entry name" value="Rotamase"/>
    <property type="match status" value="1"/>
</dbReference>
<organism evidence="5 6">
    <name type="scientific">Candidatus Falkowbacteria bacterium RIFOXYA2_FULL_38_12</name>
    <dbReference type="NCBI Taxonomy" id="1797993"/>
    <lineage>
        <taxon>Bacteria</taxon>
        <taxon>Candidatus Falkowiibacteriota</taxon>
    </lineage>
</organism>
<dbReference type="Gene3D" id="1.10.4030.10">
    <property type="entry name" value="Porin chaperone SurA, peptide-binding domain"/>
    <property type="match status" value="1"/>
</dbReference>
<dbReference type="GO" id="GO:0003755">
    <property type="term" value="F:peptidyl-prolyl cis-trans isomerase activity"/>
    <property type="evidence" value="ECO:0007669"/>
    <property type="project" value="UniProtKB-KW"/>
</dbReference>
<dbReference type="PANTHER" id="PTHR47245">
    <property type="entry name" value="PEPTIDYLPROLYL ISOMERASE"/>
    <property type="match status" value="1"/>
</dbReference>
<gene>
    <name evidence="5" type="ORF">A2257_04495</name>
</gene>
<evidence type="ECO:0000256" key="3">
    <source>
        <dbReference type="SAM" id="Phobius"/>
    </source>
</evidence>
<dbReference type="PROSITE" id="PS50198">
    <property type="entry name" value="PPIC_PPIASE_2"/>
    <property type="match status" value="1"/>
</dbReference>
<evidence type="ECO:0000256" key="1">
    <source>
        <dbReference type="PROSITE-ProRule" id="PRU00278"/>
    </source>
</evidence>
<reference evidence="5 6" key="1">
    <citation type="journal article" date="2016" name="Nat. Commun.">
        <title>Thousands of microbial genomes shed light on interconnected biogeochemical processes in an aquifer system.</title>
        <authorList>
            <person name="Anantharaman K."/>
            <person name="Brown C.T."/>
            <person name="Hug L.A."/>
            <person name="Sharon I."/>
            <person name="Castelle C.J."/>
            <person name="Probst A.J."/>
            <person name="Thomas B.C."/>
            <person name="Singh A."/>
            <person name="Wilkins M.J."/>
            <person name="Karaoz U."/>
            <person name="Brodie E.L."/>
            <person name="Williams K.H."/>
            <person name="Hubbard S.S."/>
            <person name="Banfield J.F."/>
        </authorList>
    </citation>
    <scope>NUCLEOTIDE SEQUENCE [LARGE SCALE GENOMIC DNA]</scope>
</reference>
<dbReference type="AlphaFoldDB" id="A0A1F5S2D0"/>
<dbReference type="SUPFAM" id="SSF54534">
    <property type="entry name" value="FKBP-like"/>
    <property type="match status" value="1"/>
</dbReference>
<dbReference type="InterPro" id="IPR046357">
    <property type="entry name" value="PPIase_dom_sf"/>
</dbReference>
<evidence type="ECO:0000256" key="2">
    <source>
        <dbReference type="SAM" id="MobiDB-lite"/>
    </source>
</evidence>
<dbReference type="PROSITE" id="PS01096">
    <property type="entry name" value="PPIC_PPIASE_1"/>
    <property type="match status" value="1"/>
</dbReference>
<dbReference type="InterPro" id="IPR000297">
    <property type="entry name" value="PPIase_PpiC"/>
</dbReference>
<name>A0A1F5S2D0_9BACT</name>
<proteinExistence type="predicted"/>
<keyword evidence="3" id="KW-1133">Transmembrane helix</keyword>
<keyword evidence="1" id="KW-0697">Rotamase</keyword>
<evidence type="ECO:0000313" key="6">
    <source>
        <dbReference type="Proteomes" id="UP000177407"/>
    </source>
</evidence>
<keyword evidence="3" id="KW-0472">Membrane</keyword>